<evidence type="ECO:0000259" key="9">
    <source>
        <dbReference type="Pfam" id="PF07559"/>
    </source>
</evidence>
<keyword evidence="10" id="KW-0969">Cilium</keyword>
<evidence type="ECO:0000256" key="5">
    <source>
        <dbReference type="RuleBase" id="RU362116"/>
    </source>
</evidence>
<feature type="domain" description="Flagellar basal body rod protein N-terminal" evidence="7">
    <location>
        <begin position="7"/>
        <end position="34"/>
    </location>
</feature>
<evidence type="ECO:0000259" key="7">
    <source>
        <dbReference type="Pfam" id="PF00460"/>
    </source>
</evidence>
<comment type="subcellular location">
    <subcellularLocation>
        <location evidence="1 5">Bacterial flagellum basal body</location>
    </subcellularLocation>
</comment>
<gene>
    <name evidence="10" type="ORF">NKE59_07195</name>
</gene>
<dbReference type="PANTHER" id="PTHR30435:SF19">
    <property type="entry name" value="FLAGELLAR BASAL-BODY ROD PROTEIN FLGG"/>
    <property type="match status" value="1"/>
</dbReference>
<evidence type="ECO:0000256" key="4">
    <source>
        <dbReference type="ARBA" id="ARBA00023143"/>
    </source>
</evidence>
<evidence type="ECO:0000259" key="8">
    <source>
        <dbReference type="Pfam" id="PF06429"/>
    </source>
</evidence>
<feature type="domain" description="Flagellar basal-body/hook protein C-terminal" evidence="8">
    <location>
        <begin position="896"/>
        <end position="926"/>
    </location>
</feature>
<feature type="compositionally biased region" description="Polar residues" evidence="6">
    <location>
        <begin position="172"/>
        <end position="181"/>
    </location>
</feature>
<dbReference type="GO" id="GO:0009425">
    <property type="term" value="C:bacterial-type flagellum basal body"/>
    <property type="evidence" value="ECO:0007669"/>
    <property type="project" value="UniProtKB-SubCell"/>
</dbReference>
<evidence type="ECO:0000313" key="10">
    <source>
        <dbReference type="EMBL" id="XCC57274.1"/>
    </source>
</evidence>
<accession>A0AAU8A0V7</accession>
<protein>
    <recommendedName>
        <fullName evidence="3">Flagellar hook protein FlgE</fullName>
    </recommendedName>
</protein>
<dbReference type="InterPro" id="IPR010930">
    <property type="entry name" value="Flg_bb/hook_C_dom"/>
</dbReference>
<evidence type="ECO:0000256" key="1">
    <source>
        <dbReference type="ARBA" id="ARBA00004117"/>
    </source>
</evidence>
<dbReference type="GO" id="GO:0071978">
    <property type="term" value="P:bacterial-type flagellum-dependent swarming motility"/>
    <property type="evidence" value="ECO:0007669"/>
    <property type="project" value="TreeGrafter"/>
</dbReference>
<dbReference type="InterPro" id="IPR001444">
    <property type="entry name" value="Flag_bb_rod_N"/>
</dbReference>
<organism evidence="10">
    <name type="scientific">Polynucleobacter sp. UK-FUSCHL-C3</name>
    <dbReference type="NCBI Taxonomy" id="2955208"/>
    <lineage>
        <taxon>Bacteria</taxon>
        <taxon>Pseudomonadati</taxon>
        <taxon>Pseudomonadota</taxon>
        <taxon>Betaproteobacteria</taxon>
        <taxon>Burkholderiales</taxon>
        <taxon>Burkholderiaceae</taxon>
        <taxon>Polynucleobacter</taxon>
    </lineage>
</organism>
<keyword evidence="10" id="KW-0282">Flagellum</keyword>
<comment type="similarity">
    <text evidence="2 5">Belongs to the flagella basal body rod proteins family.</text>
</comment>
<keyword evidence="4 5" id="KW-0975">Bacterial flagellum</keyword>
<sequence>MAQYGIGLSALNAFSEAIDVTSNNIANGQTVGYKQAEYVFADQFFKAQNPQSRDRAGMGTSRMIIRRANTYGTISGTQNPLDLAIAGPGMFMLAKQVDGTVPTENPQKFQYTRNGQFAVDAENRIVNENGLFLVGYAADASGNVLDSSKSVLKLDTTAMAQQATKTSTINLNLDSRANPTSGGAFDPKSPASYSQSISQTVYDDKGASHTLSMFYKKVNSLDLVLTQQAGANTFTFEPKQAIGTSLNGEQASTIATTSTPAQVTGPIQTIYNSTLTYVSGGVENITGVKSVNVTAVGSGYTPGIYKNVPITASNGSAGSAGSGALATVVVAADGTLGSIKITDAGSGYISGNDLSLSANNIGGTGSGISLTRITALNIVGGTDGATVGSITQGVSPALTITNSGTGYLGKTPTLTVTTAGTGYTNGTYINVPLGGGSGTGAKGTVVVSGGAISSITTTDVGNGAYIPGDVLTLANTNIGGAGSGVVIGGLSAGTPALAVASGGTTTYTNVALTGGTGSSAKATVVVSGGTVSSVNITDVGNGSYVAGDVLTLANTNIGGSGTSVALAALTGSLSAGVTEAAPVTFRALTAGESITIGGLTLTASGAITASAVANGFANLSNGSTGNITSNGLWSGTLSGWRTSGVSGSGVTFISAVANNNAEDIKVVTNKVGTGALGSTYNLKLTDGTNLSLKQTTTKGETAQYKVEVDRFAMFATLDGVPVGQTSTGLGTSTIRLGATTTQEQTSLGTVAFVGGKNIDSLSRDQFGRPQFNTKVTIDASGGPGSTWGKTANGGVVQFSLDSTDLTGYSSAAQTYANEQDGTPTAQLSSYSFDTYGKLVAQYDNGKSVVKGQLILAAFNNFEGLIPVGGNGFHASAASGDPLIDKPNGSQMGAIRSQSVEESNVDLTQSLVKLMVLQRAYSAASQATKVQVATLVDDTLRIGQ</sequence>
<dbReference type="InterPro" id="IPR020013">
    <property type="entry name" value="Flagellar_FlgE/F/G"/>
</dbReference>
<dbReference type="InterPro" id="IPR011491">
    <property type="entry name" value="FlgE_D2"/>
</dbReference>
<dbReference type="SUPFAM" id="SSF117143">
    <property type="entry name" value="Flagellar hook protein flgE"/>
    <property type="match status" value="1"/>
</dbReference>
<feature type="region of interest" description="Disordered" evidence="6">
    <location>
        <begin position="172"/>
        <end position="191"/>
    </location>
</feature>
<reference evidence="10" key="1">
    <citation type="submission" date="2022-06" db="EMBL/GenBank/DDBJ databases">
        <title>New Polynucleobacter species.</title>
        <authorList>
            <person name="Hahn M.W."/>
        </authorList>
    </citation>
    <scope>NUCLEOTIDE SEQUENCE</scope>
    <source>
        <strain evidence="10">UK-FUSCHL-C3</strain>
    </source>
</reference>
<feature type="domain" description="Flagellar hook protein FlgE D2" evidence="9">
    <location>
        <begin position="172"/>
        <end position="311"/>
    </location>
</feature>
<dbReference type="Gene3D" id="2.60.98.20">
    <property type="entry name" value="Flagellar hook protein FlgE"/>
    <property type="match status" value="1"/>
</dbReference>
<evidence type="ECO:0000256" key="3">
    <source>
        <dbReference type="ARBA" id="ARBA00019015"/>
    </source>
</evidence>
<dbReference type="InterPro" id="IPR037058">
    <property type="entry name" value="Falgellar_hook_FlgE_sf"/>
</dbReference>
<dbReference type="PANTHER" id="PTHR30435">
    <property type="entry name" value="FLAGELLAR PROTEIN"/>
    <property type="match status" value="1"/>
</dbReference>
<evidence type="ECO:0000256" key="2">
    <source>
        <dbReference type="ARBA" id="ARBA00009677"/>
    </source>
</evidence>
<dbReference type="NCBIfam" id="TIGR03506">
    <property type="entry name" value="FlgEFG_subfam"/>
    <property type="match status" value="2"/>
</dbReference>
<dbReference type="RefSeq" id="WP_353438304.1">
    <property type="nucleotide sequence ID" value="NZ_CP099959.1"/>
</dbReference>
<dbReference type="Pfam" id="PF07559">
    <property type="entry name" value="FlgE_D2"/>
    <property type="match status" value="1"/>
</dbReference>
<evidence type="ECO:0000256" key="6">
    <source>
        <dbReference type="SAM" id="MobiDB-lite"/>
    </source>
</evidence>
<dbReference type="Pfam" id="PF06429">
    <property type="entry name" value="Flg_bbr_C"/>
    <property type="match status" value="1"/>
</dbReference>
<dbReference type="AlphaFoldDB" id="A0AAU8A0V7"/>
<dbReference type="InterPro" id="IPR037925">
    <property type="entry name" value="FlgE/F/G-like"/>
</dbReference>
<keyword evidence="10" id="KW-0966">Cell projection</keyword>
<name>A0AAU8A0V7_9BURK</name>
<proteinExistence type="inferred from homology"/>
<dbReference type="Pfam" id="PF00460">
    <property type="entry name" value="Flg_bb_rod"/>
    <property type="match status" value="1"/>
</dbReference>
<dbReference type="EMBL" id="CP099959">
    <property type="protein sequence ID" value="XCC57274.1"/>
    <property type="molecule type" value="Genomic_DNA"/>
</dbReference>